<dbReference type="Pfam" id="PF00852">
    <property type="entry name" value="Glyco_transf_10"/>
    <property type="match status" value="1"/>
</dbReference>
<evidence type="ECO:0000256" key="2">
    <source>
        <dbReference type="ARBA" id="ARBA00004922"/>
    </source>
</evidence>
<dbReference type="VEuPathDB" id="VectorBase:ISCP_018225"/>
<dbReference type="PANTHER" id="PTHR48438">
    <property type="entry name" value="ALPHA-(1,3)-FUCOSYLTRANSFERASE C-RELATED"/>
    <property type="match status" value="1"/>
</dbReference>
<dbReference type="EMBL" id="ABJB010574819">
    <property type="status" value="NOT_ANNOTATED_CDS"/>
    <property type="molecule type" value="Genomic_DNA"/>
</dbReference>
<evidence type="ECO:0000256" key="5">
    <source>
        <dbReference type="ARBA" id="ARBA00022679"/>
    </source>
</evidence>
<evidence type="ECO:0000256" key="11">
    <source>
        <dbReference type="ARBA" id="ARBA00023180"/>
    </source>
</evidence>
<dbReference type="STRING" id="6945.B7QDK1"/>
<dbReference type="OrthoDB" id="427096at2759"/>
<evidence type="ECO:0000256" key="4">
    <source>
        <dbReference type="ARBA" id="ARBA00022676"/>
    </source>
</evidence>
<accession>A0A1S4M6Y8</accession>
<evidence type="ECO:0000256" key="8">
    <source>
        <dbReference type="ARBA" id="ARBA00022989"/>
    </source>
</evidence>
<keyword evidence="9 12" id="KW-0333">Golgi apparatus</keyword>
<evidence type="ECO:0000256" key="1">
    <source>
        <dbReference type="ARBA" id="ARBA00004447"/>
    </source>
</evidence>
<evidence type="ECO:0000256" key="9">
    <source>
        <dbReference type="ARBA" id="ARBA00023034"/>
    </source>
</evidence>
<dbReference type="InterPro" id="IPR031481">
    <property type="entry name" value="Glyco_tran_10_N"/>
</dbReference>
<dbReference type="EnsemblMetazoa" id="ISCW024758-RA">
    <property type="protein sequence ID" value="ISCW024758-PA"/>
    <property type="gene ID" value="ISCW024758"/>
</dbReference>
<evidence type="ECO:0000259" key="13">
    <source>
        <dbReference type="Pfam" id="PF00852"/>
    </source>
</evidence>
<dbReference type="Gene3D" id="3.40.50.11660">
    <property type="entry name" value="Glycosyl transferase family 10, C-terminal domain"/>
    <property type="match status" value="1"/>
</dbReference>
<dbReference type="VEuPathDB" id="VectorBase:ISCW024758"/>
<dbReference type="InterPro" id="IPR055270">
    <property type="entry name" value="Glyco_tran_10_C"/>
</dbReference>
<dbReference type="SUPFAM" id="SSF53756">
    <property type="entry name" value="UDP-Glycosyltransferase/glycogen phosphorylase"/>
    <property type="match status" value="1"/>
</dbReference>
<evidence type="ECO:0000259" key="14">
    <source>
        <dbReference type="Pfam" id="PF17039"/>
    </source>
</evidence>
<reference evidence="16" key="1">
    <citation type="submission" date="2008-03" db="EMBL/GenBank/DDBJ databases">
        <title>Annotation of Ixodes scapularis.</title>
        <authorList>
            <consortium name="Ixodes scapularis Genome Project Consortium"/>
            <person name="Caler E."/>
            <person name="Hannick L.I."/>
            <person name="Bidwell S."/>
            <person name="Joardar V."/>
            <person name="Thiagarajan M."/>
            <person name="Amedeo P."/>
            <person name="Galinsky K.J."/>
            <person name="Schobel S."/>
            <person name="Inman J."/>
            <person name="Hostetler J."/>
            <person name="Miller J."/>
            <person name="Hammond M."/>
            <person name="Megy K."/>
            <person name="Lawson D."/>
            <person name="Kodira C."/>
            <person name="Sutton G."/>
            <person name="Meyer J."/>
            <person name="Hill C.A."/>
            <person name="Birren B."/>
            <person name="Nene V."/>
            <person name="Collins F."/>
            <person name="Alarcon-Chaidez F."/>
            <person name="Wikel S."/>
            <person name="Strausberg R."/>
        </authorList>
    </citation>
    <scope>NUCLEOTIDE SEQUENCE [LARGE SCALE GENOMIC DNA]</scope>
    <source>
        <strain evidence="16">Wikel</strain>
    </source>
</reference>
<comment type="subcellular location">
    <subcellularLocation>
        <location evidence="1 12">Golgi apparatus</location>
        <location evidence="1 12">Golgi stack membrane</location>
        <topology evidence="1 12">Single-pass type II membrane protein</topology>
    </subcellularLocation>
</comment>
<dbReference type="InterPro" id="IPR001503">
    <property type="entry name" value="Glyco_trans_10"/>
</dbReference>
<name>A0A1S4M6Y8_IXOSC</name>
<evidence type="ECO:0000256" key="6">
    <source>
        <dbReference type="ARBA" id="ARBA00022692"/>
    </source>
</evidence>
<evidence type="ECO:0000256" key="10">
    <source>
        <dbReference type="ARBA" id="ARBA00023136"/>
    </source>
</evidence>
<evidence type="ECO:0000313" key="15">
    <source>
        <dbReference type="EnsemblMetazoa" id="ISCW024758-PA"/>
    </source>
</evidence>
<keyword evidence="11" id="KW-0325">Glycoprotein</keyword>
<comment type="pathway">
    <text evidence="2">Protein modification; protein glycosylation.</text>
</comment>
<evidence type="ECO:0000256" key="7">
    <source>
        <dbReference type="ARBA" id="ARBA00022968"/>
    </source>
</evidence>
<dbReference type="InterPro" id="IPR038577">
    <property type="entry name" value="GT10-like_C_sf"/>
</dbReference>
<proteinExistence type="inferred from homology"/>
<protein>
    <recommendedName>
        <fullName evidence="12">Fucosyltransferase</fullName>
        <ecNumber evidence="12">2.4.1.-</ecNumber>
    </recommendedName>
</protein>
<dbReference type="PaxDb" id="6945-B7QDK1"/>
<dbReference type="PANTHER" id="PTHR48438:SF1">
    <property type="entry name" value="ALPHA-(1,3)-FUCOSYLTRANSFERASE C-RELATED"/>
    <property type="match status" value="1"/>
</dbReference>
<keyword evidence="10" id="KW-0472">Membrane</keyword>
<keyword evidence="8" id="KW-1133">Transmembrane helix</keyword>
<sequence>MGTFWYSKSKFQRCTQESVLVNGSNENVYMNRLENVMYNYSLWTPFFDRKGYYGGKDLPRILLWTAIYGKWHSGLTDQRVDELEFAGCPDRCYITNDRRLLHSSDAVVLYGTDLDLADMPWRRYRGQKWVYWSLEPPPHCVLRSLTYLNNTFNWTMTYRQDSDVLDSYVLSLTKKPEPTPYSIDALRRLWEGKSTMAVWPVSHCHTFGRREDYVEELQKYIAVDVFGKCGKHRCERDTTPRCHTLFANNYFFLLSFENAVCKDYVTEKLYYTLLYDIIPVVFGGANYSAVAPAGSYIDALSFESPKHLAVHLTSVAKDFNLYKSYFNWKGKYDLIPWTEITFCNLCSKLYSEHFRRSTVYEDILYWWNATSQCRVWDRYSNQLLQ</sequence>
<keyword evidence="4 12" id="KW-0328">Glycosyltransferase</keyword>
<reference evidence="15" key="2">
    <citation type="submission" date="2020-05" db="UniProtKB">
        <authorList>
            <consortium name="EnsemblMetazoa"/>
        </authorList>
    </citation>
    <scope>IDENTIFICATION</scope>
    <source>
        <strain evidence="15">wikel</strain>
    </source>
</reference>
<keyword evidence="5 12" id="KW-0808">Transferase</keyword>
<dbReference type="Pfam" id="PF17039">
    <property type="entry name" value="Glyco_tran_10_N"/>
    <property type="match status" value="1"/>
</dbReference>
<feature type="domain" description="Fucosyltransferase C-terminal" evidence="13">
    <location>
        <begin position="190"/>
        <end position="366"/>
    </location>
</feature>
<keyword evidence="6 12" id="KW-0812">Transmembrane</keyword>
<evidence type="ECO:0000313" key="16">
    <source>
        <dbReference type="Proteomes" id="UP000001555"/>
    </source>
</evidence>
<dbReference type="HOGENOM" id="CLU_032075_3_0_1"/>
<feature type="domain" description="Fucosyltransferase N-terminal" evidence="14">
    <location>
        <begin position="59"/>
        <end position="168"/>
    </location>
</feature>
<keyword evidence="16" id="KW-1185">Reference proteome</keyword>
<organism evidence="15 16">
    <name type="scientific">Ixodes scapularis</name>
    <name type="common">Black-legged tick</name>
    <name type="synonym">Deer tick</name>
    <dbReference type="NCBI Taxonomy" id="6945"/>
    <lineage>
        <taxon>Eukaryota</taxon>
        <taxon>Metazoa</taxon>
        <taxon>Ecdysozoa</taxon>
        <taxon>Arthropoda</taxon>
        <taxon>Chelicerata</taxon>
        <taxon>Arachnida</taxon>
        <taxon>Acari</taxon>
        <taxon>Parasitiformes</taxon>
        <taxon>Ixodida</taxon>
        <taxon>Ixodoidea</taxon>
        <taxon>Ixodidae</taxon>
        <taxon>Ixodinae</taxon>
        <taxon>Ixodes</taxon>
    </lineage>
</organism>
<dbReference type="EC" id="2.4.1.-" evidence="12"/>
<dbReference type="Proteomes" id="UP000001555">
    <property type="component" value="Unassembled WGS sequence"/>
</dbReference>
<dbReference type="UniPathway" id="UPA00378"/>
<gene>
    <name evidence="15" type="primary">8039651</name>
</gene>
<evidence type="ECO:0000256" key="3">
    <source>
        <dbReference type="ARBA" id="ARBA00008919"/>
    </source>
</evidence>
<comment type="similarity">
    <text evidence="3 12">Belongs to the glycosyltransferase 10 family.</text>
</comment>
<dbReference type="VEuPathDB" id="VectorBase:ISCI024758"/>
<evidence type="ECO:0000256" key="12">
    <source>
        <dbReference type="RuleBase" id="RU003832"/>
    </source>
</evidence>
<keyword evidence="7" id="KW-0735">Signal-anchor</keyword>